<feature type="region of interest" description="Disordered" evidence="1">
    <location>
        <begin position="462"/>
        <end position="494"/>
    </location>
</feature>
<evidence type="ECO:0008006" key="6">
    <source>
        <dbReference type="Google" id="ProtNLM"/>
    </source>
</evidence>
<feature type="signal peptide" evidence="3">
    <location>
        <begin position="1"/>
        <end position="19"/>
    </location>
</feature>
<dbReference type="Pfam" id="PF03663">
    <property type="entry name" value="Glyco_hydro_76"/>
    <property type="match status" value="1"/>
</dbReference>
<proteinExistence type="predicted"/>
<sequence length="615" mass="67384">MPCHCKLLFWSLVAPSVFAQSFSPSLWREPYLKNTPEERIQIAAAALDKAVSMLNPRGQFDGTMGGNYGFTGIMLSQMAMFDRTTNQTKYRDKLKELFPKAQEVNKGFLDLFVGILYSLDYSLAYAYAGAQAYVAYKDDTFLRFAETAWASGRAYTLSDADVTAGKIATKNFEINTECLGGSSLAGGTFWRVSEDSPMLLGLATGSFLATSALLAEATGNQTYLDAATQSADFFRAHLYDKNNIIMDYISAGRNDSCPITKGSDDSWNTGHLIEGLAILASITKRPDTEQLLRRTIYAAVNNPNRQGPSGVIKFQYADTTLIRGLSALYDRDPTPSDLRTYIQQYLSVQYNAVLELNTEPGSNNYGSSYKGPSPEQFTADGQIRSMSVLLGAISLRNDTTPSNNSDTTPSPEIPPNSDPPRSTINVVVIGGGAVGSVIFIALIGLALFFLHRRRGLRHRRYSMQAGIPPANDTVEGSNSRPADNDNRTRRDGETTGGIVGLAFRALALLFRRGKWRQSSSKMQARNVEPFPLNQEKGHLGVRRKGHQDQSDAVRPSTSVTGASSQTNPSPPSQFLGEEPGNMLPTAELIRLLNERLQGGQWREDEVPPDYASHRG</sequence>
<reference evidence="4 5" key="1">
    <citation type="submission" date="2015-12" db="EMBL/GenBank/DDBJ databases">
        <title>Draft genome sequence of Moniliophthora roreri, the causal agent of frosty pod rot of cacao.</title>
        <authorList>
            <person name="Aime M.C."/>
            <person name="Diaz-Valderrama J.R."/>
            <person name="Kijpornyongpan T."/>
            <person name="Phillips-Mora W."/>
        </authorList>
    </citation>
    <scope>NUCLEOTIDE SEQUENCE [LARGE SCALE GENOMIC DNA]</scope>
    <source>
        <strain evidence="4 5">MCA 2952</strain>
    </source>
</reference>
<dbReference type="Gene3D" id="1.50.10.20">
    <property type="match status" value="1"/>
</dbReference>
<evidence type="ECO:0000313" key="5">
    <source>
        <dbReference type="Proteomes" id="UP000054988"/>
    </source>
</evidence>
<dbReference type="SUPFAM" id="SSF48208">
    <property type="entry name" value="Six-hairpin glycosidases"/>
    <property type="match status" value="1"/>
</dbReference>
<evidence type="ECO:0000256" key="3">
    <source>
        <dbReference type="SAM" id="SignalP"/>
    </source>
</evidence>
<keyword evidence="2" id="KW-0812">Transmembrane</keyword>
<feature type="compositionally biased region" description="Low complexity" evidence="1">
    <location>
        <begin position="397"/>
        <end position="410"/>
    </location>
</feature>
<dbReference type="InterPro" id="IPR005198">
    <property type="entry name" value="Glyco_hydro_76"/>
</dbReference>
<dbReference type="eggNOG" id="ENOG502S9UU">
    <property type="taxonomic scope" value="Eukaryota"/>
</dbReference>
<dbReference type="PANTHER" id="PTHR47791:SF3">
    <property type="entry name" value="MEIOTICALLY UP-REGULATED GENE 191 PROTEIN"/>
    <property type="match status" value="1"/>
</dbReference>
<keyword evidence="2" id="KW-1133">Transmembrane helix</keyword>
<dbReference type="AlphaFoldDB" id="A0A0W0F4J1"/>
<dbReference type="Proteomes" id="UP000054988">
    <property type="component" value="Unassembled WGS sequence"/>
</dbReference>
<gene>
    <name evidence="4" type="ORF">WG66_16210</name>
</gene>
<dbReference type="PANTHER" id="PTHR47791">
    <property type="entry name" value="MEIOTICALLY UP-REGULATED GENE 191 PROTEIN"/>
    <property type="match status" value="1"/>
</dbReference>
<dbReference type="InterPro" id="IPR053169">
    <property type="entry name" value="MUG_Protein"/>
</dbReference>
<evidence type="ECO:0000256" key="2">
    <source>
        <dbReference type="SAM" id="Phobius"/>
    </source>
</evidence>
<organism evidence="4 5">
    <name type="scientific">Moniliophthora roreri</name>
    <name type="common">Frosty pod rot fungus</name>
    <name type="synonym">Monilia roreri</name>
    <dbReference type="NCBI Taxonomy" id="221103"/>
    <lineage>
        <taxon>Eukaryota</taxon>
        <taxon>Fungi</taxon>
        <taxon>Dikarya</taxon>
        <taxon>Basidiomycota</taxon>
        <taxon>Agaricomycotina</taxon>
        <taxon>Agaricomycetes</taxon>
        <taxon>Agaricomycetidae</taxon>
        <taxon>Agaricales</taxon>
        <taxon>Marasmiineae</taxon>
        <taxon>Marasmiaceae</taxon>
        <taxon>Moniliophthora</taxon>
    </lineage>
</organism>
<feature type="compositionally biased region" description="Polar residues" evidence="1">
    <location>
        <begin position="555"/>
        <end position="567"/>
    </location>
</feature>
<protein>
    <recommendedName>
        <fullName evidence="6">Glycoside hydrolase family 76 protein</fullName>
    </recommendedName>
</protein>
<keyword evidence="2" id="KW-0472">Membrane</keyword>
<dbReference type="GO" id="GO:0005975">
    <property type="term" value="P:carbohydrate metabolic process"/>
    <property type="evidence" value="ECO:0007669"/>
    <property type="project" value="InterPro"/>
</dbReference>
<evidence type="ECO:0000313" key="4">
    <source>
        <dbReference type="EMBL" id="KTB31225.1"/>
    </source>
</evidence>
<dbReference type="InterPro" id="IPR008928">
    <property type="entry name" value="6-hairpin_glycosidase_sf"/>
</dbReference>
<dbReference type="EMBL" id="LATX01002346">
    <property type="protein sequence ID" value="KTB31225.1"/>
    <property type="molecule type" value="Genomic_DNA"/>
</dbReference>
<feature type="region of interest" description="Disordered" evidence="1">
    <location>
        <begin position="396"/>
        <end position="420"/>
    </location>
</feature>
<evidence type="ECO:0000256" key="1">
    <source>
        <dbReference type="SAM" id="MobiDB-lite"/>
    </source>
</evidence>
<accession>A0A0W0F4J1</accession>
<keyword evidence="3" id="KW-0732">Signal</keyword>
<feature type="chain" id="PRO_5006901466" description="Glycoside hydrolase family 76 protein" evidence="3">
    <location>
        <begin position="20"/>
        <end position="615"/>
    </location>
</feature>
<feature type="transmembrane region" description="Helical" evidence="2">
    <location>
        <begin position="426"/>
        <end position="450"/>
    </location>
</feature>
<comment type="caution">
    <text evidence="4">The sequence shown here is derived from an EMBL/GenBank/DDBJ whole genome shotgun (WGS) entry which is preliminary data.</text>
</comment>
<feature type="region of interest" description="Disordered" evidence="1">
    <location>
        <begin position="518"/>
        <end position="586"/>
    </location>
</feature>
<feature type="compositionally biased region" description="Basic and acidic residues" evidence="1">
    <location>
        <begin position="482"/>
        <end position="493"/>
    </location>
</feature>
<name>A0A0W0F4J1_MONRR</name>